<feature type="region of interest" description="Disordered" evidence="1">
    <location>
        <begin position="612"/>
        <end position="662"/>
    </location>
</feature>
<dbReference type="SUPFAM" id="SSF82866">
    <property type="entry name" value="Multidrug efflux transporter AcrB transmembrane domain"/>
    <property type="match status" value="2"/>
</dbReference>
<feature type="region of interest" description="Disordered" evidence="1">
    <location>
        <begin position="31"/>
        <end position="59"/>
    </location>
</feature>
<evidence type="ECO:0000256" key="2">
    <source>
        <dbReference type="SAM" id="Phobius"/>
    </source>
</evidence>
<dbReference type="AlphaFoldDB" id="A0A4R2RM54"/>
<dbReference type="InterPro" id="IPR027463">
    <property type="entry name" value="AcrB_DN_DC_subdom"/>
</dbReference>
<feature type="transmembrane region" description="Helical" evidence="2">
    <location>
        <begin position="1162"/>
        <end position="1188"/>
    </location>
</feature>
<dbReference type="Pfam" id="PF00873">
    <property type="entry name" value="ACR_tran"/>
    <property type="match status" value="2"/>
</dbReference>
<dbReference type="Gene3D" id="3.30.70.1320">
    <property type="entry name" value="Multidrug efflux transporter AcrB pore domain like"/>
    <property type="match status" value="1"/>
</dbReference>
<evidence type="ECO:0000256" key="1">
    <source>
        <dbReference type="SAM" id="MobiDB-lite"/>
    </source>
</evidence>
<dbReference type="Gene3D" id="3.30.70.1440">
    <property type="entry name" value="Multidrug efflux transporter AcrB pore domain"/>
    <property type="match status" value="1"/>
</dbReference>
<feature type="transmembrane region" description="Helical" evidence="2">
    <location>
        <begin position="406"/>
        <end position="425"/>
    </location>
</feature>
<feature type="transmembrane region" description="Helical" evidence="2">
    <location>
        <begin position="1133"/>
        <end position="1156"/>
    </location>
</feature>
<dbReference type="Gene3D" id="3.30.2090.10">
    <property type="entry name" value="Multidrug efflux transporter AcrB TolC docking domain, DN and DC subdomains"/>
    <property type="match status" value="2"/>
</dbReference>
<feature type="compositionally biased region" description="Low complexity" evidence="1">
    <location>
        <begin position="632"/>
        <end position="642"/>
    </location>
</feature>
<dbReference type="InterPro" id="IPR001036">
    <property type="entry name" value="Acrflvin-R"/>
</dbReference>
<dbReference type="Gene3D" id="3.30.70.1430">
    <property type="entry name" value="Multidrug efflux transporter AcrB pore domain"/>
    <property type="match status" value="2"/>
</dbReference>
<feature type="transmembrane region" description="Helical" evidence="2">
    <location>
        <begin position="1091"/>
        <end position="1112"/>
    </location>
</feature>
<feature type="region of interest" description="Disordered" evidence="1">
    <location>
        <begin position="571"/>
        <end position="594"/>
    </location>
</feature>
<feature type="transmembrane region" description="Helical" evidence="2">
    <location>
        <begin position="539"/>
        <end position="563"/>
    </location>
</feature>
<feature type="transmembrane region" description="Helical" evidence="2">
    <location>
        <begin position="1065"/>
        <end position="1085"/>
    </location>
</feature>
<feature type="compositionally biased region" description="Basic and acidic residues" evidence="1">
    <location>
        <begin position="46"/>
        <end position="58"/>
    </location>
</feature>
<dbReference type="SUPFAM" id="SSF82693">
    <property type="entry name" value="Multidrug efflux transporter AcrB pore domain, PN1, PN2, PC1 and PC2 subdomains"/>
    <property type="match status" value="3"/>
</dbReference>
<dbReference type="Gene3D" id="1.20.1640.10">
    <property type="entry name" value="Multidrug efflux transporter AcrB transmembrane domain"/>
    <property type="match status" value="2"/>
</dbReference>
<feature type="transmembrane region" description="Helical" evidence="2">
    <location>
        <begin position="677"/>
        <end position="698"/>
    </location>
</feature>
<protein>
    <submittedName>
        <fullName evidence="3">AcrB/AcrD/AcrF family protein</fullName>
    </submittedName>
</protein>
<gene>
    <name evidence="3" type="ORF">EDD73_11225</name>
</gene>
<feature type="compositionally biased region" description="Basic and acidic residues" evidence="1">
    <location>
        <begin position="580"/>
        <end position="592"/>
    </location>
</feature>
<feature type="compositionally biased region" description="Polar residues" evidence="1">
    <location>
        <begin position="612"/>
        <end position="624"/>
    </location>
</feature>
<feature type="transmembrane region" description="Helical" evidence="2">
    <location>
        <begin position="458"/>
        <end position="478"/>
    </location>
</feature>
<feature type="transmembrane region" description="Helical" evidence="2">
    <location>
        <begin position="512"/>
        <end position="533"/>
    </location>
</feature>
<dbReference type="EMBL" id="SLXT01000012">
    <property type="protein sequence ID" value="TCP64064.1"/>
    <property type="molecule type" value="Genomic_DNA"/>
</dbReference>
<dbReference type="PANTHER" id="PTHR32063">
    <property type="match status" value="1"/>
</dbReference>
<feature type="transmembrane region" description="Helical" evidence="2">
    <location>
        <begin position="1039"/>
        <end position="1058"/>
    </location>
</feature>
<comment type="caution">
    <text evidence="3">The sequence shown here is derived from an EMBL/GenBank/DDBJ whole genome shotgun (WGS) entry which is preliminary data.</text>
</comment>
<keyword evidence="2" id="KW-0812">Transmembrane</keyword>
<dbReference type="PANTHER" id="PTHR32063:SF16">
    <property type="entry name" value="CATION EFFLUX SYSTEM (ACRB_ACRD_ACRF FAMILY)"/>
    <property type="match status" value="1"/>
</dbReference>
<keyword evidence="2" id="KW-0472">Membrane</keyword>
<keyword evidence="2" id="KW-1133">Transmembrane helix</keyword>
<dbReference type="Proteomes" id="UP000294813">
    <property type="component" value="Unassembled WGS sequence"/>
</dbReference>
<dbReference type="GO" id="GO:0005886">
    <property type="term" value="C:plasma membrane"/>
    <property type="evidence" value="ECO:0007669"/>
    <property type="project" value="TreeGrafter"/>
</dbReference>
<sequence length="1195" mass="129681">MSTPQDHQVVSTLSGGSANSLGASVDNLEASANNPEALRPVQATTRYDDPGDPSHDANHINYSTRTIGFSGKIAAFFLRSKLTPIIVVASLLLGLFAVLTTPREEEPQIVVPMIDVHVAYPTAGAAEVEERVTKPLEQKLYEIKGVEYVYSTSMPGRALVTARFQVGFKSEDAMVQLYNKVMSNMDLMPPGVSQPLVKPKSVDDVSILNLTLWSKTHSDYDLRRVAAVLEDEIRTVPNVSDVQLYGASPRQLRVLVRPEHLAAYKLSLGQLSQILQSANFAADAGPLQQNNYEYMLRAGRVFTTASDVGNLVISTQSGLPVFLRDIATITDGPGDVDNYVLMGQKDGIYPAVTIAVAKQKGTNASTIAEAALKKVEDLKGKVITGDMEMTVTRNYGETASEKATELIEHLLLATASVVLLIGVFLGLRESLVIGVAVPVTLAIALAISQSFGYTLNRVTLFALIFAIGILVDDAIVVVENIHRWFAMRSKFPGLSPADAAIRAVDEVGNPTILATLTVIAVLMPMAFVGGMMGPYMSPIPINASVAMFFSLLVAFIVTPWFAYRFLKHEDKQGHGGPTQSEHDHGESTHGELSHTVSHNSNAFLNVAQPETASLNPQKTPNGNMTPLHEPGTTSPVVTSVSTAHPPENTTTHHPEKHTSGPAGLYTRVMEKLLYRPSVRWGFFAGVAVLLIASMALVYTKDVGMKMLPFDNKSELQIIIDTPEGTTLENTLQAAQAIGAYLGTVNEVTNYQIYAGTGAPFNFNGLVRHYYLRQGGNVADIQVNFIGKKDRQAQSHDIAKRIRPEVHRIAQAFNANAKLVEIPPGPPVMAPLLAEVYGPTPESQRAVAAKVKAIFEQTPGVVDVDWNVEDDQKELTYKVKDKAHLHGISEADITGTLQTAVSGTTVGLLRSTTDLEPVPIILRYPLPQRSLTALQEIRLPSASGAMVPLSELVTVEEKTREKSLHRKNLQPVTYVMADVAGKIEGPVYSMIDMWDAIGQIENEKGQPLEQNLTAQPWLTHVSSLKWDGEWQITYEVFRDLGAAFLIGLVVMYLLIVGWFQSFSVPALIMSPIPLTLIGIIPGHWLLGSFFTATSFIGAIALAGIIVRNSILLVEFAHQRTKEGVDPGPAVVEAGIVRAQPIVLTAAAVVVGAFVILFDPIFQGLAISLIFGTIASTFLTLFIIPMLYYLMMRKKSA</sequence>
<dbReference type="RefSeq" id="WP_207668843.1">
    <property type="nucleotide sequence ID" value="NZ_JAOQNU010000026.1"/>
</dbReference>
<proteinExistence type="predicted"/>
<dbReference type="GO" id="GO:0042910">
    <property type="term" value="F:xenobiotic transmembrane transporter activity"/>
    <property type="evidence" value="ECO:0007669"/>
    <property type="project" value="TreeGrafter"/>
</dbReference>
<dbReference type="PRINTS" id="PR00702">
    <property type="entry name" value="ACRIFLAVINRP"/>
</dbReference>
<feature type="transmembrane region" description="Helical" evidence="2">
    <location>
        <begin position="432"/>
        <end position="452"/>
    </location>
</feature>
<name>A0A4R2RM54_9FIRM</name>
<evidence type="ECO:0000313" key="4">
    <source>
        <dbReference type="Proteomes" id="UP000294813"/>
    </source>
</evidence>
<evidence type="ECO:0000313" key="3">
    <source>
        <dbReference type="EMBL" id="TCP64064.1"/>
    </source>
</evidence>
<accession>A0A4R2RM54</accession>
<reference evidence="3 4" key="1">
    <citation type="submission" date="2019-03" db="EMBL/GenBank/DDBJ databases">
        <title>Genomic Encyclopedia of Type Strains, Phase IV (KMG-IV): sequencing the most valuable type-strain genomes for metagenomic binning, comparative biology and taxonomic classification.</title>
        <authorList>
            <person name="Goeker M."/>
        </authorList>
    </citation>
    <scope>NUCLEOTIDE SEQUENCE [LARGE SCALE GENOMIC DNA]</scope>
    <source>
        <strain evidence="3 4">DSM 11170</strain>
    </source>
</reference>
<dbReference type="SUPFAM" id="SSF82714">
    <property type="entry name" value="Multidrug efflux transporter AcrB TolC docking domain, DN and DC subdomains"/>
    <property type="match status" value="2"/>
</dbReference>
<organism evidence="3 4">
    <name type="scientific">Heliophilum fasciatum</name>
    <dbReference type="NCBI Taxonomy" id="35700"/>
    <lineage>
        <taxon>Bacteria</taxon>
        <taxon>Bacillati</taxon>
        <taxon>Bacillota</taxon>
        <taxon>Clostridia</taxon>
        <taxon>Eubacteriales</taxon>
        <taxon>Heliobacteriaceae</taxon>
        <taxon>Heliophilum</taxon>
    </lineage>
</organism>
<keyword evidence="4" id="KW-1185">Reference proteome</keyword>